<sequence length="45" mass="5041">PHREGVSGKTTLKPSNPPQIGGRTHARRRSHGDLLRVRQFRRGGI</sequence>
<proteinExistence type="predicted"/>
<evidence type="ECO:0000256" key="1">
    <source>
        <dbReference type="SAM" id="MobiDB-lite"/>
    </source>
</evidence>
<feature type="region of interest" description="Disordered" evidence="1">
    <location>
        <begin position="1"/>
        <end position="45"/>
    </location>
</feature>
<evidence type="ECO:0000313" key="2">
    <source>
        <dbReference type="EnsemblPlants" id="AET3Gv20827200.10"/>
    </source>
</evidence>
<reference evidence="2" key="4">
    <citation type="submission" date="2019-03" db="UniProtKB">
        <authorList>
            <consortium name="EnsemblPlants"/>
        </authorList>
    </citation>
    <scope>IDENTIFICATION</scope>
</reference>
<reference evidence="2" key="5">
    <citation type="journal article" date="2021" name="G3 (Bethesda)">
        <title>Aegilops tauschii genome assembly Aet v5.0 features greater sequence contiguity and improved annotation.</title>
        <authorList>
            <person name="Wang L."/>
            <person name="Zhu T."/>
            <person name="Rodriguez J.C."/>
            <person name="Deal K.R."/>
            <person name="Dubcovsky J."/>
            <person name="McGuire P.E."/>
            <person name="Lux T."/>
            <person name="Spannagl M."/>
            <person name="Mayer K.F.X."/>
            <person name="Baldrich P."/>
            <person name="Meyers B.C."/>
            <person name="Huo N."/>
            <person name="Gu Y.Q."/>
            <person name="Zhou H."/>
            <person name="Devos K.M."/>
            <person name="Bennetzen J.L."/>
            <person name="Unver T."/>
            <person name="Budak H."/>
            <person name="Gulick P.J."/>
            <person name="Galiba G."/>
            <person name="Kalapos B."/>
            <person name="Nelson D.R."/>
            <person name="Li P."/>
            <person name="You F.M."/>
            <person name="Luo M.C."/>
            <person name="Dvorak J."/>
        </authorList>
    </citation>
    <scope>NUCLEOTIDE SEQUENCE [LARGE SCALE GENOMIC DNA]</scope>
    <source>
        <strain evidence="2">cv. AL8/78</strain>
    </source>
</reference>
<dbReference type="Gramene" id="AET3Gv20827200.10">
    <property type="protein sequence ID" value="AET3Gv20827200.10"/>
    <property type="gene ID" value="AET3Gv20827200"/>
</dbReference>
<reference evidence="2" key="3">
    <citation type="journal article" date="2017" name="Nature">
        <title>Genome sequence of the progenitor of the wheat D genome Aegilops tauschii.</title>
        <authorList>
            <person name="Luo M.C."/>
            <person name="Gu Y.Q."/>
            <person name="Puiu D."/>
            <person name="Wang H."/>
            <person name="Twardziok S.O."/>
            <person name="Deal K.R."/>
            <person name="Huo N."/>
            <person name="Zhu T."/>
            <person name="Wang L."/>
            <person name="Wang Y."/>
            <person name="McGuire P.E."/>
            <person name="Liu S."/>
            <person name="Long H."/>
            <person name="Ramasamy R.K."/>
            <person name="Rodriguez J.C."/>
            <person name="Van S.L."/>
            <person name="Yuan L."/>
            <person name="Wang Z."/>
            <person name="Xia Z."/>
            <person name="Xiao L."/>
            <person name="Anderson O.D."/>
            <person name="Ouyang S."/>
            <person name="Liang Y."/>
            <person name="Zimin A.V."/>
            <person name="Pertea G."/>
            <person name="Qi P."/>
            <person name="Bennetzen J.L."/>
            <person name="Dai X."/>
            <person name="Dawson M.W."/>
            <person name="Muller H.G."/>
            <person name="Kugler K."/>
            <person name="Rivarola-Duarte L."/>
            <person name="Spannagl M."/>
            <person name="Mayer K.F.X."/>
            <person name="Lu F.H."/>
            <person name="Bevan M.W."/>
            <person name="Leroy P."/>
            <person name="Li P."/>
            <person name="You F.M."/>
            <person name="Sun Q."/>
            <person name="Liu Z."/>
            <person name="Lyons E."/>
            <person name="Wicker T."/>
            <person name="Salzberg S.L."/>
            <person name="Devos K.M."/>
            <person name="Dvorak J."/>
        </authorList>
    </citation>
    <scope>NUCLEOTIDE SEQUENCE [LARGE SCALE GENOMIC DNA]</scope>
    <source>
        <strain evidence="2">cv. AL8/78</strain>
    </source>
</reference>
<reference evidence="3" key="2">
    <citation type="journal article" date="2017" name="Nat. Plants">
        <title>The Aegilops tauschii genome reveals multiple impacts of transposons.</title>
        <authorList>
            <person name="Zhao G."/>
            <person name="Zou C."/>
            <person name="Li K."/>
            <person name="Wang K."/>
            <person name="Li T."/>
            <person name="Gao L."/>
            <person name="Zhang X."/>
            <person name="Wang H."/>
            <person name="Yang Z."/>
            <person name="Liu X."/>
            <person name="Jiang W."/>
            <person name="Mao L."/>
            <person name="Kong X."/>
            <person name="Jiao Y."/>
            <person name="Jia J."/>
        </authorList>
    </citation>
    <scope>NUCLEOTIDE SEQUENCE [LARGE SCALE GENOMIC DNA]</scope>
    <source>
        <strain evidence="3">cv. AL8/78</strain>
    </source>
</reference>
<name>A0A453FY95_AEGTS</name>
<accession>A0A453FY95</accession>
<organism evidence="2 3">
    <name type="scientific">Aegilops tauschii subsp. strangulata</name>
    <name type="common">Goatgrass</name>
    <dbReference type="NCBI Taxonomy" id="200361"/>
    <lineage>
        <taxon>Eukaryota</taxon>
        <taxon>Viridiplantae</taxon>
        <taxon>Streptophyta</taxon>
        <taxon>Embryophyta</taxon>
        <taxon>Tracheophyta</taxon>
        <taxon>Spermatophyta</taxon>
        <taxon>Magnoliopsida</taxon>
        <taxon>Liliopsida</taxon>
        <taxon>Poales</taxon>
        <taxon>Poaceae</taxon>
        <taxon>BOP clade</taxon>
        <taxon>Pooideae</taxon>
        <taxon>Triticodae</taxon>
        <taxon>Triticeae</taxon>
        <taxon>Triticinae</taxon>
        <taxon>Aegilops</taxon>
    </lineage>
</organism>
<dbReference type="Proteomes" id="UP000015105">
    <property type="component" value="Chromosome 3D"/>
</dbReference>
<protein>
    <submittedName>
        <fullName evidence="2">Uncharacterized protein</fullName>
    </submittedName>
</protein>
<reference evidence="3" key="1">
    <citation type="journal article" date="2014" name="Science">
        <title>Ancient hybridizations among the ancestral genomes of bread wheat.</title>
        <authorList>
            <consortium name="International Wheat Genome Sequencing Consortium,"/>
            <person name="Marcussen T."/>
            <person name="Sandve S.R."/>
            <person name="Heier L."/>
            <person name="Spannagl M."/>
            <person name="Pfeifer M."/>
            <person name="Jakobsen K.S."/>
            <person name="Wulff B.B."/>
            <person name="Steuernagel B."/>
            <person name="Mayer K.F."/>
            <person name="Olsen O.A."/>
        </authorList>
    </citation>
    <scope>NUCLEOTIDE SEQUENCE [LARGE SCALE GENOMIC DNA]</scope>
    <source>
        <strain evidence="3">cv. AL8/78</strain>
    </source>
</reference>
<dbReference type="AlphaFoldDB" id="A0A453FY95"/>
<evidence type="ECO:0000313" key="3">
    <source>
        <dbReference type="Proteomes" id="UP000015105"/>
    </source>
</evidence>
<keyword evidence="3" id="KW-1185">Reference proteome</keyword>
<dbReference type="EnsemblPlants" id="AET3Gv20827200.10">
    <property type="protein sequence ID" value="AET3Gv20827200.10"/>
    <property type="gene ID" value="AET3Gv20827200"/>
</dbReference>